<dbReference type="InterPro" id="IPR036890">
    <property type="entry name" value="HATPase_C_sf"/>
</dbReference>
<dbReference type="InterPro" id="IPR013655">
    <property type="entry name" value="PAS_fold_3"/>
</dbReference>
<dbReference type="PRINTS" id="PR00344">
    <property type="entry name" value="BCTRLSENSOR"/>
</dbReference>
<feature type="transmembrane region" description="Helical" evidence="16">
    <location>
        <begin position="27"/>
        <end position="48"/>
    </location>
</feature>
<organism evidence="22 23">
    <name type="scientific">Xylophilus rhododendri</name>
    <dbReference type="NCBI Taxonomy" id="2697032"/>
    <lineage>
        <taxon>Bacteria</taxon>
        <taxon>Pseudomonadati</taxon>
        <taxon>Pseudomonadota</taxon>
        <taxon>Betaproteobacteria</taxon>
        <taxon>Burkholderiales</taxon>
        <taxon>Xylophilus</taxon>
    </lineage>
</organism>
<evidence type="ECO:0000256" key="4">
    <source>
        <dbReference type="ARBA" id="ARBA00022679"/>
    </source>
</evidence>
<keyword evidence="3 15" id="KW-0597">Phosphoprotein</keyword>
<dbReference type="SMART" id="SM00086">
    <property type="entry name" value="PAC"/>
    <property type="match status" value="3"/>
</dbReference>
<dbReference type="InterPro" id="IPR000014">
    <property type="entry name" value="PAS"/>
</dbReference>
<comment type="catalytic activity">
    <reaction evidence="1">
        <text>ATP + protein L-histidine = ADP + protein N-phospho-L-histidine.</text>
        <dbReference type="EC" id="2.7.13.3"/>
    </reaction>
</comment>
<dbReference type="Pfam" id="PF00072">
    <property type="entry name" value="Response_reg"/>
    <property type="match status" value="1"/>
</dbReference>
<dbReference type="CDD" id="cd00082">
    <property type="entry name" value="HisKA"/>
    <property type="match status" value="1"/>
</dbReference>
<evidence type="ECO:0000256" key="16">
    <source>
        <dbReference type="PROSITE-ProRule" id="PRU00244"/>
    </source>
</evidence>
<evidence type="ECO:0000256" key="3">
    <source>
        <dbReference type="ARBA" id="ARBA00022553"/>
    </source>
</evidence>
<evidence type="ECO:0000256" key="11">
    <source>
        <dbReference type="ARBA" id="ARBA00058004"/>
    </source>
</evidence>
<evidence type="ECO:0000256" key="8">
    <source>
        <dbReference type="ARBA" id="ARBA00022840"/>
    </source>
</evidence>
<dbReference type="EC" id="2.7.13.3" evidence="2"/>
<dbReference type="CDD" id="cd17546">
    <property type="entry name" value="REC_hyHK_CKI1_RcsC-like"/>
    <property type="match status" value="1"/>
</dbReference>
<dbReference type="InterPro" id="IPR013767">
    <property type="entry name" value="PAS_fold"/>
</dbReference>
<dbReference type="Pfam" id="PF08447">
    <property type="entry name" value="PAS_3"/>
    <property type="match status" value="2"/>
</dbReference>
<dbReference type="GO" id="GO:0006355">
    <property type="term" value="P:regulation of DNA-templated transcription"/>
    <property type="evidence" value="ECO:0007669"/>
    <property type="project" value="InterPro"/>
</dbReference>
<dbReference type="Gene3D" id="1.10.287.130">
    <property type="match status" value="1"/>
</dbReference>
<dbReference type="PANTHER" id="PTHR45339">
    <property type="entry name" value="HYBRID SIGNAL TRANSDUCTION HISTIDINE KINASE J"/>
    <property type="match status" value="1"/>
</dbReference>
<dbReference type="Gene3D" id="3.40.50.2300">
    <property type="match status" value="1"/>
</dbReference>
<accession>A0A857J4T0</accession>
<keyword evidence="16" id="KW-1133">Transmembrane helix</keyword>
<gene>
    <name evidence="22" type="ORF">GT347_07525</name>
</gene>
<feature type="modified residue" description="4-aspartylphosphate" evidence="15">
    <location>
        <position position="963"/>
    </location>
</feature>
<dbReference type="InterPro" id="IPR001789">
    <property type="entry name" value="Sig_transdc_resp-reg_receiver"/>
</dbReference>
<dbReference type="SMART" id="SM00091">
    <property type="entry name" value="PAS"/>
    <property type="match status" value="3"/>
</dbReference>
<evidence type="ECO:0000256" key="7">
    <source>
        <dbReference type="ARBA" id="ARBA00022777"/>
    </source>
</evidence>
<dbReference type="Pfam" id="PF00512">
    <property type="entry name" value="HisKA"/>
    <property type="match status" value="1"/>
</dbReference>
<evidence type="ECO:0000259" key="19">
    <source>
        <dbReference type="PROSITE" id="PS50112"/>
    </source>
</evidence>
<feature type="domain" description="PAS" evidence="19">
    <location>
        <begin position="268"/>
        <end position="313"/>
    </location>
</feature>
<evidence type="ECO:0000256" key="2">
    <source>
        <dbReference type="ARBA" id="ARBA00012438"/>
    </source>
</evidence>
<feature type="transmembrane region" description="Helical" evidence="16">
    <location>
        <begin position="60"/>
        <end position="84"/>
    </location>
</feature>
<evidence type="ECO:0000259" key="18">
    <source>
        <dbReference type="PROSITE" id="PS50110"/>
    </source>
</evidence>
<keyword evidence="5" id="KW-0732">Signal</keyword>
<dbReference type="Gene3D" id="3.30.565.10">
    <property type="entry name" value="Histidine kinase-like ATPase, C-terminal domain"/>
    <property type="match status" value="1"/>
</dbReference>
<reference evidence="22 23" key="1">
    <citation type="submission" date="2020-01" db="EMBL/GenBank/DDBJ databases">
        <title>Genome sequencing of strain KACC 21265.</title>
        <authorList>
            <person name="Heo J."/>
            <person name="Kim S.-J."/>
            <person name="Kim J.-S."/>
            <person name="Hong S.-B."/>
            <person name="Kwon S.-W."/>
        </authorList>
    </citation>
    <scope>NUCLEOTIDE SEQUENCE [LARGE SCALE GENOMIC DNA]</scope>
    <source>
        <strain evidence="22 23">KACC 21265</strain>
    </source>
</reference>
<evidence type="ECO:0000259" key="17">
    <source>
        <dbReference type="PROSITE" id="PS50109"/>
    </source>
</evidence>
<dbReference type="InterPro" id="IPR005467">
    <property type="entry name" value="His_kinase_dom"/>
</dbReference>
<dbReference type="PROSITE" id="PS50112">
    <property type="entry name" value="PAS"/>
    <property type="match status" value="3"/>
</dbReference>
<dbReference type="KEGG" id="xyk:GT347_07525"/>
<dbReference type="PROSITE" id="PS50109">
    <property type="entry name" value="HIS_KIN"/>
    <property type="match status" value="1"/>
</dbReference>
<feature type="domain" description="MHYT" evidence="21">
    <location>
        <begin position="23"/>
        <end position="218"/>
    </location>
</feature>
<dbReference type="Pfam" id="PF02518">
    <property type="entry name" value="HATPase_c"/>
    <property type="match status" value="1"/>
</dbReference>
<feature type="transmembrane region" description="Helical" evidence="16">
    <location>
        <begin position="158"/>
        <end position="177"/>
    </location>
</feature>
<evidence type="ECO:0000256" key="13">
    <source>
        <dbReference type="ARBA" id="ARBA00068150"/>
    </source>
</evidence>
<dbReference type="PROSITE" id="PS50113">
    <property type="entry name" value="PAC"/>
    <property type="match status" value="2"/>
</dbReference>
<keyword evidence="8" id="KW-0067">ATP-binding</keyword>
<dbReference type="Gene3D" id="3.30.450.20">
    <property type="entry name" value="PAS domain"/>
    <property type="match status" value="3"/>
</dbReference>
<dbReference type="InterPro" id="IPR003594">
    <property type="entry name" value="HATPase_dom"/>
</dbReference>
<feature type="domain" description="PAS" evidence="19">
    <location>
        <begin position="396"/>
        <end position="463"/>
    </location>
</feature>
<evidence type="ECO:0000256" key="5">
    <source>
        <dbReference type="ARBA" id="ARBA00022729"/>
    </source>
</evidence>
<sequence>MFSPLEFLPASQIAPSALLMGNYDGSIVALSLVMAVLASIAALQIAGVTSHNAGRPARALAIVSASFILGAGIWSMHFIGMLAFRLCTAVSYHALPTLLTMLPGLAAAFVAVLLMTRAAPTQRQRVASGVLIGAGIGAMHYSGMAAMSLAPQLRYDPLWFALSLAVGVGLSVLALQVHGALARVRGLSVGIASVAGGTVLGLGIACTHYVGMHAAIFVGAADPAFADAGPPMTLALGVALVSLLLIAVFGSIWGLLHYRAMVALLRSNEQRLQSVVDGTAEGIVVLDARGRIYRFNRSAERVSGHSAVSMMGRRLDALLVTADEMLQAYMGGRPLPDGSTPAGGLVREVEIRRPDGRVVEARLSIGRVVMPNEQIFVAFISDIGEQKRTERALREREAQHGALIRNVPGAFFRIRLDERLSTPFMSEQIRSIVGWSATEFMSGRLNMRDVVHPDDAAKVEAAVAAVSASPGMHDFRIEHRVIHADGSHRWIASNCEVEVPIDGSAPHIDGVMVDVTEAKLRTAEFEGTVRAIGHALAVIEFDVAGRVLTANDNFLRLLGYTLEEIRGQRHAMFCAPDYVTSPGYTEFWNTLRRGEFHIGEYERFGKDGRPVWLHASYNPVLGADGRLLKIVKFASDVSERRAVHQALGEAKDRAEQAAAARAAFLANMSHEIRTPMNAVIGFTELLLDTQLSGMQRSHLEIVRHSAGSLLDLLNSVLDTAKLEKGAMELEQRDFSLRELTRQVTDSLRIGAMSKQVAVRLEYEDTLSEHFRGDPMRLRQVLVNLVSNAVKFTEQGSVRVVVRREDGKEAPQPGMVPLHIAVHDTGIGIAPDRIDAIFQPFSQADASMSRRFGGTGLGITIAQQLVGLMGGRIAVQSRLGEGSVFHIHVALPAAEPALPKTAEPVAPRQDTPQLSVLVVDDIAQNAELLRIVLEADGHQVEVATDGAAAVSAWSAGRFDLVLMDVHMPGTDGCGATRRIRALESSQTRPRTAIVALTASVLEEDRRAASEAGMDGFVAKPIELARLQCEITRALEAVRALQAGPRPGEAAVGDGTPQLSAALPALPALAALTRGEIDSAALQAIDQALRQRGDFALADLLADAIGQFDFERAANLLRPLAPVAERMAA</sequence>
<dbReference type="SUPFAM" id="SSF55785">
    <property type="entry name" value="PYP-like sensor domain (PAS domain)"/>
    <property type="match status" value="3"/>
</dbReference>
<dbReference type="InterPro" id="IPR000700">
    <property type="entry name" value="PAS-assoc_C"/>
</dbReference>
<dbReference type="FunFam" id="3.30.565.10:FF:000010">
    <property type="entry name" value="Sensor histidine kinase RcsC"/>
    <property type="match status" value="1"/>
</dbReference>
<comment type="subunit">
    <text evidence="12">At low DSF concentrations, interacts with RpfF.</text>
</comment>
<dbReference type="NCBIfam" id="TIGR00229">
    <property type="entry name" value="sensory_box"/>
    <property type="match status" value="3"/>
</dbReference>
<evidence type="ECO:0000256" key="10">
    <source>
        <dbReference type="ARBA" id="ARBA00023026"/>
    </source>
</evidence>
<feature type="domain" description="Histidine kinase" evidence="17">
    <location>
        <begin position="667"/>
        <end position="892"/>
    </location>
</feature>
<protein>
    <recommendedName>
        <fullName evidence="13">Sensory/regulatory protein RpfC</fullName>
        <ecNumber evidence="2">2.7.13.3</ecNumber>
    </recommendedName>
    <alternativeName>
        <fullName evidence="14">Virulence sensor protein BvgS</fullName>
    </alternativeName>
</protein>
<evidence type="ECO:0000256" key="14">
    <source>
        <dbReference type="ARBA" id="ARBA00070152"/>
    </source>
</evidence>
<keyword evidence="23" id="KW-1185">Reference proteome</keyword>
<keyword evidence="9" id="KW-0902">Two-component regulatory system</keyword>
<dbReference type="SUPFAM" id="SSF52172">
    <property type="entry name" value="CheY-like"/>
    <property type="match status" value="1"/>
</dbReference>
<feature type="transmembrane region" description="Helical" evidence="16">
    <location>
        <begin position="189"/>
        <end position="212"/>
    </location>
</feature>
<dbReference type="SUPFAM" id="SSF55874">
    <property type="entry name" value="ATPase domain of HSP90 chaperone/DNA topoisomerase II/histidine kinase"/>
    <property type="match status" value="1"/>
</dbReference>
<dbReference type="RefSeq" id="WP_160551372.1">
    <property type="nucleotide sequence ID" value="NZ_CP047650.1"/>
</dbReference>
<dbReference type="PROSITE" id="PS50110">
    <property type="entry name" value="RESPONSE_REGULATORY"/>
    <property type="match status" value="1"/>
</dbReference>
<keyword evidence="4" id="KW-0808">Transferase</keyword>
<dbReference type="Proteomes" id="UP000464787">
    <property type="component" value="Chromosome"/>
</dbReference>
<name>A0A857J4T0_9BURK</name>
<dbReference type="InterPro" id="IPR003661">
    <property type="entry name" value="HisK_dim/P_dom"/>
</dbReference>
<feature type="domain" description="PAC" evidence="20">
    <location>
        <begin position="597"/>
        <end position="649"/>
    </location>
</feature>
<evidence type="ECO:0000259" key="20">
    <source>
        <dbReference type="PROSITE" id="PS50113"/>
    </source>
</evidence>
<dbReference type="InterPro" id="IPR011006">
    <property type="entry name" value="CheY-like_superfamily"/>
</dbReference>
<dbReference type="InterPro" id="IPR004358">
    <property type="entry name" value="Sig_transdc_His_kin-like_C"/>
</dbReference>
<dbReference type="GO" id="GO:0000155">
    <property type="term" value="F:phosphorelay sensor kinase activity"/>
    <property type="evidence" value="ECO:0007669"/>
    <property type="project" value="InterPro"/>
</dbReference>
<evidence type="ECO:0000313" key="23">
    <source>
        <dbReference type="Proteomes" id="UP000464787"/>
    </source>
</evidence>
<feature type="domain" description="PAC" evidence="20">
    <location>
        <begin position="475"/>
        <end position="527"/>
    </location>
</feature>
<dbReference type="Pfam" id="PF03707">
    <property type="entry name" value="MHYT"/>
    <property type="match status" value="2"/>
</dbReference>
<dbReference type="InterPro" id="IPR035965">
    <property type="entry name" value="PAS-like_dom_sf"/>
</dbReference>
<evidence type="ECO:0000256" key="15">
    <source>
        <dbReference type="PROSITE-ProRule" id="PRU00169"/>
    </source>
</evidence>
<dbReference type="GO" id="GO:0005524">
    <property type="term" value="F:ATP binding"/>
    <property type="evidence" value="ECO:0007669"/>
    <property type="project" value="UniProtKB-KW"/>
</dbReference>
<keyword evidence="7" id="KW-0418">Kinase</keyword>
<evidence type="ECO:0000256" key="9">
    <source>
        <dbReference type="ARBA" id="ARBA00023012"/>
    </source>
</evidence>
<dbReference type="SMART" id="SM00387">
    <property type="entry name" value="HATPase_c"/>
    <property type="match status" value="1"/>
</dbReference>
<feature type="transmembrane region" description="Helical" evidence="16">
    <location>
        <begin position="126"/>
        <end position="146"/>
    </location>
</feature>
<evidence type="ECO:0000256" key="6">
    <source>
        <dbReference type="ARBA" id="ARBA00022741"/>
    </source>
</evidence>
<dbReference type="SMART" id="SM00448">
    <property type="entry name" value="REC"/>
    <property type="match status" value="1"/>
</dbReference>
<dbReference type="InterPro" id="IPR036097">
    <property type="entry name" value="HisK_dim/P_sf"/>
</dbReference>
<keyword evidence="10" id="KW-0843">Virulence</keyword>
<keyword evidence="6" id="KW-0547">Nucleotide-binding</keyword>
<dbReference type="InterPro" id="IPR001610">
    <property type="entry name" value="PAC"/>
</dbReference>
<comment type="function">
    <text evidence="11">Member of the two-component regulatory system BvgS/BvgA. Phosphorylates BvgA via a four-step phosphorelay in response to environmental signals.</text>
</comment>
<keyword evidence="16" id="KW-0472">Membrane</keyword>
<dbReference type="SMART" id="SM00388">
    <property type="entry name" value="HisKA"/>
    <property type="match status" value="1"/>
</dbReference>
<dbReference type="Pfam" id="PF00989">
    <property type="entry name" value="PAS"/>
    <property type="match status" value="1"/>
</dbReference>
<evidence type="ECO:0000256" key="12">
    <source>
        <dbReference type="ARBA" id="ARBA00064003"/>
    </source>
</evidence>
<dbReference type="GO" id="GO:0016020">
    <property type="term" value="C:membrane"/>
    <property type="evidence" value="ECO:0007669"/>
    <property type="project" value="UniProtKB-UniRule"/>
</dbReference>
<dbReference type="CDD" id="cd16922">
    <property type="entry name" value="HATPase_EvgS-ArcB-TorS-like"/>
    <property type="match status" value="1"/>
</dbReference>
<dbReference type="AlphaFoldDB" id="A0A857J4T0"/>
<feature type="transmembrane region" description="Helical" evidence="16">
    <location>
        <begin position="90"/>
        <end position="114"/>
    </location>
</feature>
<keyword evidence="16" id="KW-0812">Transmembrane</keyword>
<dbReference type="InterPro" id="IPR005330">
    <property type="entry name" value="MHYT_dom"/>
</dbReference>
<evidence type="ECO:0000256" key="1">
    <source>
        <dbReference type="ARBA" id="ARBA00000085"/>
    </source>
</evidence>
<dbReference type="SUPFAM" id="SSF47384">
    <property type="entry name" value="Homodimeric domain of signal transducing histidine kinase"/>
    <property type="match status" value="1"/>
</dbReference>
<feature type="domain" description="PAS" evidence="19">
    <location>
        <begin position="538"/>
        <end position="568"/>
    </location>
</feature>
<evidence type="ECO:0000259" key="21">
    <source>
        <dbReference type="PROSITE" id="PS50924"/>
    </source>
</evidence>
<dbReference type="PANTHER" id="PTHR45339:SF5">
    <property type="entry name" value="HISTIDINE KINASE"/>
    <property type="match status" value="1"/>
</dbReference>
<feature type="transmembrane region" description="Helical" evidence="16">
    <location>
        <begin position="232"/>
        <end position="256"/>
    </location>
</feature>
<dbReference type="PROSITE" id="PS50924">
    <property type="entry name" value="MHYT"/>
    <property type="match status" value="1"/>
</dbReference>
<dbReference type="EMBL" id="CP047650">
    <property type="protein sequence ID" value="QHI97855.1"/>
    <property type="molecule type" value="Genomic_DNA"/>
</dbReference>
<dbReference type="CDD" id="cd00130">
    <property type="entry name" value="PAS"/>
    <property type="match status" value="2"/>
</dbReference>
<proteinExistence type="predicted"/>
<dbReference type="FunFam" id="1.10.287.130:FF:000002">
    <property type="entry name" value="Two-component osmosensing histidine kinase"/>
    <property type="match status" value="1"/>
</dbReference>
<evidence type="ECO:0000313" key="22">
    <source>
        <dbReference type="EMBL" id="QHI97855.1"/>
    </source>
</evidence>
<feature type="domain" description="Response regulatory" evidence="18">
    <location>
        <begin position="914"/>
        <end position="1033"/>
    </location>
</feature>